<evidence type="ECO:0000256" key="8">
    <source>
        <dbReference type="ARBA" id="ARBA00023143"/>
    </source>
</evidence>
<keyword evidence="4 9" id="KW-1003">Cell membrane</keyword>
<evidence type="ECO:0000313" key="10">
    <source>
        <dbReference type="EMBL" id="APC41136.1"/>
    </source>
</evidence>
<dbReference type="GO" id="GO:0005886">
    <property type="term" value="C:plasma membrane"/>
    <property type="evidence" value="ECO:0007669"/>
    <property type="project" value="UniProtKB-SubCell"/>
</dbReference>
<keyword evidence="10" id="KW-0969">Cilium</keyword>
<keyword evidence="7 9" id="KW-0472">Membrane</keyword>
<dbReference type="OrthoDB" id="9806440at2"/>
<proteinExistence type="inferred from homology"/>
<dbReference type="PIRSF" id="PIRSF004669">
    <property type="entry name" value="FliQ"/>
    <property type="match status" value="1"/>
</dbReference>
<dbReference type="KEGG" id="ceu:A7L45_14165"/>
<organism evidence="10 11">
    <name type="scientific">Clostridium estertheticum subsp. estertheticum</name>
    <dbReference type="NCBI Taxonomy" id="1552"/>
    <lineage>
        <taxon>Bacteria</taxon>
        <taxon>Bacillati</taxon>
        <taxon>Bacillota</taxon>
        <taxon>Clostridia</taxon>
        <taxon>Eubacteriales</taxon>
        <taxon>Clostridiaceae</taxon>
        <taxon>Clostridium</taxon>
    </lineage>
</organism>
<accession>A0A1J0GJP0</accession>
<dbReference type="PANTHER" id="PTHR34040:SF2">
    <property type="entry name" value="FLAGELLAR BIOSYNTHETIC PROTEIN FLIQ"/>
    <property type="match status" value="1"/>
</dbReference>
<dbReference type="STRING" id="1552.A7L45_14165"/>
<dbReference type="Pfam" id="PF01313">
    <property type="entry name" value="Bac_export_3"/>
    <property type="match status" value="1"/>
</dbReference>
<evidence type="ECO:0000256" key="2">
    <source>
        <dbReference type="ARBA" id="ARBA00006156"/>
    </source>
</evidence>
<evidence type="ECO:0000256" key="6">
    <source>
        <dbReference type="ARBA" id="ARBA00022989"/>
    </source>
</evidence>
<name>A0A1J0GJP0_9CLOT</name>
<dbReference type="PRINTS" id="PR00952">
    <property type="entry name" value="TYPE3IMQPROT"/>
</dbReference>
<dbReference type="RefSeq" id="WP_071613430.1">
    <property type="nucleotide sequence ID" value="NZ_CP015756.1"/>
</dbReference>
<dbReference type="PANTHER" id="PTHR34040">
    <property type="entry name" value="FLAGELLAR BIOSYNTHETIC PROTEIN FLIQ"/>
    <property type="match status" value="1"/>
</dbReference>
<reference evidence="11" key="1">
    <citation type="journal article" date="2016" name="Front. Microbiol.">
        <title>Complete Genome Sequence of Clostridium estertheticum DSM 8809, a Microbe Identified in Spoiled Vacuum Packed Beef.</title>
        <authorList>
            <person name="Yu Z."/>
            <person name="Gunn L."/>
            <person name="Brennan E."/>
            <person name="Reid R."/>
            <person name="Wall P.G."/>
            <person name="Gaora O.P."/>
            <person name="Hurley D."/>
            <person name="Bolton D."/>
            <person name="Fanning S."/>
        </authorList>
    </citation>
    <scope>NUCLEOTIDE SEQUENCE [LARGE SCALE GENOMIC DNA]</scope>
    <source>
        <strain evidence="11">DSM 8809</strain>
    </source>
</reference>
<dbReference type="GO" id="GO:0009306">
    <property type="term" value="P:protein secretion"/>
    <property type="evidence" value="ECO:0007669"/>
    <property type="project" value="InterPro"/>
</dbReference>
<dbReference type="InterPro" id="IPR006305">
    <property type="entry name" value="FliQ"/>
</dbReference>
<feature type="transmembrane region" description="Helical" evidence="9">
    <location>
        <begin position="55"/>
        <end position="74"/>
    </location>
</feature>
<evidence type="ECO:0000256" key="9">
    <source>
        <dbReference type="RuleBase" id="RU364090"/>
    </source>
</evidence>
<keyword evidence="10" id="KW-0282">Flagellum</keyword>
<gene>
    <name evidence="9" type="primary">fliQ</name>
    <name evidence="10" type="ORF">A7L45_14165</name>
</gene>
<evidence type="ECO:0000256" key="7">
    <source>
        <dbReference type="ARBA" id="ARBA00023136"/>
    </source>
</evidence>
<evidence type="ECO:0000256" key="3">
    <source>
        <dbReference type="ARBA" id="ARBA00021718"/>
    </source>
</evidence>
<dbReference type="NCBIfam" id="TIGR01402">
    <property type="entry name" value="fliQ"/>
    <property type="match status" value="1"/>
</dbReference>
<dbReference type="GO" id="GO:0009425">
    <property type="term" value="C:bacterial-type flagellum basal body"/>
    <property type="evidence" value="ECO:0007669"/>
    <property type="project" value="UniProtKB-SubCell"/>
</dbReference>
<dbReference type="InterPro" id="IPR002191">
    <property type="entry name" value="Bac_export_3"/>
</dbReference>
<protein>
    <recommendedName>
        <fullName evidence="3 9">Flagellar biosynthetic protein FliQ</fullName>
    </recommendedName>
</protein>
<keyword evidence="11" id="KW-1185">Reference proteome</keyword>
<dbReference type="GO" id="GO:0044780">
    <property type="term" value="P:bacterial-type flagellum assembly"/>
    <property type="evidence" value="ECO:0007669"/>
    <property type="project" value="InterPro"/>
</dbReference>
<evidence type="ECO:0000256" key="5">
    <source>
        <dbReference type="ARBA" id="ARBA00022692"/>
    </source>
</evidence>
<comment type="subcellular location">
    <subcellularLocation>
        <location evidence="1 9">Cell membrane</location>
        <topology evidence="1">Multi-pass membrane protein</topology>
    </subcellularLocation>
    <subcellularLocation>
        <location evidence="9">Bacterial flagellum basal body</location>
    </subcellularLocation>
</comment>
<dbReference type="Proteomes" id="UP000182569">
    <property type="component" value="Chromosome"/>
</dbReference>
<evidence type="ECO:0000256" key="4">
    <source>
        <dbReference type="ARBA" id="ARBA00022475"/>
    </source>
</evidence>
<comment type="similarity">
    <text evidence="2 9">Belongs to the FliQ/MopD/SpaQ family.</text>
</comment>
<keyword evidence="8 9" id="KW-0975">Bacterial flagellum</keyword>
<evidence type="ECO:0000313" key="11">
    <source>
        <dbReference type="Proteomes" id="UP000182569"/>
    </source>
</evidence>
<dbReference type="EMBL" id="CP015756">
    <property type="protein sequence ID" value="APC41136.1"/>
    <property type="molecule type" value="Genomic_DNA"/>
</dbReference>
<keyword evidence="10" id="KW-0966">Cell projection</keyword>
<evidence type="ECO:0000256" key="1">
    <source>
        <dbReference type="ARBA" id="ARBA00004651"/>
    </source>
</evidence>
<comment type="function">
    <text evidence="9">Role in flagellar biosynthesis.</text>
</comment>
<sequence>MTESIVLSVIKDAIYTAIMISAPILVVATVVGLIISIFQATTQIQEQTLTFVPKLVAVALIGLLMGSWMLHIMLDFTTRIFALIANMGG</sequence>
<dbReference type="AlphaFoldDB" id="A0A1J0GJP0"/>
<keyword evidence="6 9" id="KW-1133">Transmembrane helix</keyword>
<keyword evidence="5 9" id="KW-0812">Transmembrane</keyword>
<feature type="transmembrane region" description="Helical" evidence="9">
    <location>
        <begin position="12"/>
        <end position="35"/>
    </location>
</feature>